<feature type="chain" id="PRO_5026656369" description="SAF domain-containing protein" evidence="1">
    <location>
        <begin position="19"/>
        <end position="178"/>
    </location>
</feature>
<evidence type="ECO:0000256" key="1">
    <source>
        <dbReference type="SAM" id="SignalP"/>
    </source>
</evidence>
<gene>
    <name evidence="3" type="ORF">AVDCRST_MAG60-2363</name>
</gene>
<accession>A0A6J4PBT8</accession>
<evidence type="ECO:0000259" key="2">
    <source>
        <dbReference type="SMART" id="SM00858"/>
    </source>
</evidence>
<organism evidence="3">
    <name type="scientific">uncultured Nocardioides sp</name>
    <dbReference type="NCBI Taxonomy" id="198441"/>
    <lineage>
        <taxon>Bacteria</taxon>
        <taxon>Bacillati</taxon>
        <taxon>Actinomycetota</taxon>
        <taxon>Actinomycetes</taxon>
        <taxon>Propionibacteriales</taxon>
        <taxon>Nocardioidaceae</taxon>
        <taxon>Nocardioides</taxon>
        <taxon>environmental samples</taxon>
    </lineage>
</organism>
<evidence type="ECO:0000313" key="3">
    <source>
        <dbReference type="EMBL" id="CAA9405805.1"/>
    </source>
</evidence>
<dbReference type="InterPro" id="IPR013974">
    <property type="entry name" value="SAF"/>
</dbReference>
<name>A0A6J4PBT8_9ACTN</name>
<feature type="signal peptide" evidence="1">
    <location>
        <begin position="1"/>
        <end position="18"/>
    </location>
</feature>
<proteinExistence type="predicted"/>
<dbReference type="SMART" id="SM00858">
    <property type="entry name" value="SAF"/>
    <property type="match status" value="1"/>
</dbReference>
<keyword evidence="1" id="KW-0732">Signal</keyword>
<dbReference type="Pfam" id="PF08666">
    <property type="entry name" value="SAF"/>
    <property type="match status" value="1"/>
</dbReference>
<reference evidence="3" key="1">
    <citation type="submission" date="2020-02" db="EMBL/GenBank/DDBJ databases">
        <authorList>
            <person name="Meier V. D."/>
        </authorList>
    </citation>
    <scope>NUCLEOTIDE SEQUENCE</scope>
    <source>
        <strain evidence="3">AVDCRST_MAG60</strain>
    </source>
</reference>
<dbReference type="EMBL" id="CADCUN010000254">
    <property type="protein sequence ID" value="CAA9405805.1"/>
    <property type="molecule type" value="Genomic_DNA"/>
</dbReference>
<feature type="domain" description="SAF" evidence="2">
    <location>
        <begin position="20"/>
        <end position="79"/>
    </location>
</feature>
<sequence>MTLAVLVGLRATIGPAPASTPVAVAAHDLSAGDRLSPDDVSIVAWPDALVPAGLVAAPVGQVLAASVRSGEAITDVRLLGSRLADAHPGLTVMPLRLPDAAVVDLLETGDSIDLSAVDPETGASEELATDVLVLAIPPPSVGDSSLTGRLVVAGLDPPSSEAVAAAALRQFLTVAYAR</sequence>
<dbReference type="CDD" id="cd11614">
    <property type="entry name" value="SAF_CpaB_FlgA_like"/>
    <property type="match status" value="1"/>
</dbReference>
<dbReference type="AlphaFoldDB" id="A0A6J4PBT8"/>
<protein>
    <recommendedName>
        <fullName evidence="2">SAF domain-containing protein</fullName>
    </recommendedName>
</protein>